<evidence type="ECO:0000256" key="1">
    <source>
        <dbReference type="SAM" id="MobiDB-lite"/>
    </source>
</evidence>
<dbReference type="EMBL" id="CACVKT020007769">
    <property type="protein sequence ID" value="CAC5410378.1"/>
    <property type="molecule type" value="Genomic_DNA"/>
</dbReference>
<dbReference type="Proteomes" id="UP000507470">
    <property type="component" value="Unassembled WGS sequence"/>
</dbReference>
<keyword evidence="3" id="KW-1185">Reference proteome</keyword>
<evidence type="ECO:0000313" key="2">
    <source>
        <dbReference type="EMBL" id="CAC5410378.1"/>
    </source>
</evidence>
<proteinExistence type="predicted"/>
<evidence type="ECO:0000313" key="3">
    <source>
        <dbReference type="Proteomes" id="UP000507470"/>
    </source>
</evidence>
<accession>A0A6J8DP41</accession>
<protein>
    <submittedName>
        <fullName evidence="2">Uncharacterized protein</fullName>
    </submittedName>
</protein>
<reference evidence="2 3" key="1">
    <citation type="submission" date="2020-06" db="EMBL/GenBank/DDBJ databases">
        <authorList>
            <person name="Li R."/>
            <person name="Bekaert M."/>
        </authorList>
    </citation>
    <scope>NUCLEOTIDE SEQUENCE [LARGE SCALE GENOMIC DNA]</scope>
    <source>
        <strain evidence="3">wild</strain>
    </source>
</reference>
<dbReference type="AlphaFoldDB" id="A0A6J8DP41"/>
<gene>
    <name evidence="2" type="ORF">MCOR_43569</name>
</gene>
<feature type="region of interest" description="Disordered" evidence="1">
    <location>
        <begin position="250"/>
        <end position="310"/>
    </location>
</feature>
<feature type="compositionally biased region" description="Polar residues" evidence="1">
    <location>
        <begin position="257"/>
        <end position="272"/>
    </location>
</feature>
<sequence>MIFCNVTIAPRRNLLLCSRKGAFTSRPQKTKQSSEILKFDLKKNFQQGRRYLCDSAQEEPLDKSEMSDRQFDVEFDDMVVDQEYKIEEMFSQSARKEQARESNTEIKRKNERIIELELMLEEKQDWFNLKSQMVKKLEGELNHVHARHPERFTFDDTGTSLVPKSLEQTLKDLEREEREETFRAKYMPVYHREIEALTWLDDLKVVYSIENLSMTKNSLYDEDGGWKSMTAINIAYELKFDRQVNFDENQMTKKSGDTPTKSGIKTNESAENNWWPDRDSFNMWRTRPQLARPNKPRQTDDKKQGDHPKVKELINGNNISTIDDSRINKKLSIETFEECVLKKSVSMESVFEGDDTKMRHSFIWRMGDECVSLEKYIHVYTKNPEELYEAVKKRAIEEELEEDYEENVLYAEEIKASHIGIDKTKIKSNLRILDNIIREEEEKAKSALKQVHTEDVDEVSDDTLDEKIRAEEEKIVMPPGQTGGFYEDIDGTDKVGYEEKINTSFEIIFEKPKKRMFKPKLSSEKRKTVNLMPNVNDQNMIKSNENKEDVKLEEKKNISFDIIFEKPKKRMLNPNSPRKKEKPSI</sequence>
<organism evidence="2 3">
    <name type="scientific">Mytilus coruscus</name>
    <name type="common">Sea mussel</name>
    <dbReference type="NCBI Taxonomy" id="42192"/>
    <lineage>
        <taxon>Eukaryota</taxon>
        <taxon>Metazoa</taxon>
        <taxon>Spiralia</taxon>
        <taxon>Lophotrochozoa</taxon>
        <taxon>Mollusca</taxon>
        <taxon>Bivalvia</taxon>
        <taxon>Autobranchia</taxon>
        <taxon>Pteriomorphia</taxon>
        <taxon>Mytilida</taxon>
        <taxon>Mytiloidea</taxon>
        <taxon>Mytilidae</taxon>
        <taxon>Mytilinae</taxon>
        <taxon>Mytilus</taxon>
    </lineage>
</organism>
<feature type="compositionally biased region" description="Basic and acidic residues" evidence="1">
    <location>
        <begin position="297"/>
        <end position="310"/>
    </location>
</feature>
<name>A0A6J8DP41_MYTCO</name>